<accession>A0A158R8F0</accession>
<evidence type="ECO:0000256" key="1">
    <source>
        <dbReference type="SAM" id="MobiDB-lite"/>
    </source>
</evidence>
<organism evidence="4">
    <name type="scientific">Taenia asiatica</name>
    <name type="common">Asian tapeworm</name>
    <dbReference type="NCBI Taxonomy" id="60517"/>
    <lineage>
        <taxon>Eukaryota</taxon>
        <taxon>Metazoa</taxon>
        <taxon>Spiralia</taxon>
        <taxon>Lophotrochozoa</taxon>
        <taxon>Platyhelminthes</taxon>
        <taxon>Cestoda</taxon>
        <taxon>Eucestoda</taxon>
        <taxon>Cyclophyllidea</taxon>
        <taxon>Taeniidae</taxon>
        <taxon>Taenia</taxon>
    </lineage>
</organism>
<feature type="region of interest" description="Disordered" evidence="1">
    <location>
        <begin position="1"/>
        <end position="22"/>
    </location>
</feature>
<evidence type="ECO:0000313" key="3">
    <source>
        <dbReference type="Proteomes" id="UP000282613"/>
    </source>
</evidence>
<dbReference type="WBParaSite" id="TASK_0000532001-mRNA-1">
    <property type="protein sequence ID" value="TASK_0000532001-mRNA-1"/>
    <property type="gene ID" value="TASK_0000532001"/>
</dbReference>
<reference evidence="2 3" key="2">
    <citation type="submission" date="2018-11" db="EMBL/GenBank/DDBJ databases">
        <authorList>
            <consortium name="Pathogen Informatics"/>
        </authorList>
    </citation>
    <scope>NUCLEOTIDE SEQUENCE [LARGE SCALE GENOMIC DNA]</scope>
</reference>
<protein>
    <submittedName>
        <fullName evidence="4">Protein TSSC4</fullName>
    </submittedName>
</protein>
<dbReference type="Proteomes" id="UP000282613">
    <property type="component" value="Unassembled WGS sequence"/>
</dbReference>
<feature type="region of interest" description="Disordered" evidence="1">
    <location>
        <begin position="220"/>
        <end position="271"/>
    </location>
</feature>
<gene>
    <name evidence="2" type="ORF">TASK_LOCUS5321</name>
</gene>
<keyword evidence="3" id="KW-1185">Reference proteome</keyword>
<dbReference type="EMBL" id="UYRS01018407">
    <property type="protein sequence ID" value="VDK34880.1"/>
    <property type="molecule type" value="Genomic_DNA"/>
</dbReference>
<evidence type="ECO:0000313" key="2">
    <source>
        <dbReference type="EMBL" id="VDK34880.1"/>
    </source>
</evidence>
<feature type="compositionally biased region" description="Basic and acidic residues" evidence="1">
    <location>
        <begin position="48"/>
        <end position="60"/>
    </location>
</feature>
<sequence>MDTNDYDQTPSPKALRKLSQKPCFEGRTKTTFIVDEADPFLSPTEVIEPLHEDDSDRRGSSDSQSRRKQWLRQAISVDGERVPAKLLHQFSLDAEEVNNSTSPHPSVAFRSHPSALARNEDHQDEKACLRVAAFRSCVVVANFNNPSAVNPRINQHGYIRSSSIDNDSANQEEVLEDSAENDLCDLQSQRALVEAELRRRAKAPPGLKIRDLLACRSIIEDEDDDDEDDEGKEAEGDNSKQKSQEKEGVSKTNNHEGKEGLDESSAQVKMP</sequence>
<reference evidence="4" key="1">
    <citation type="submission" date="2016-04" db="UniProtKB">
        <authorList>
            <consortium name="WormBaseParasite"/>
        </authorList>
    </citation>
    <scope>IDENTIFICATION</scope>
</reference>
<proteinExistence type="predicted"/>
<feature type="compositionally biased region" description="Polar residues" evidence="1">
    <location>
        <begin position="1"/>
        <end position="11"/>
    </location>
</feature>
<evidence type="ECO:0000313" key="4">
    <source>
        <dbReference type="WBParaSite" id="TASK_0000532001-mRNA-1"/>
    </source>
</evidence>
<dbReference type="OrthoDB" id="6240327at2759"/>
<name>A0A158R8F0_TAEAS</name>
<feature type="region of interest" description="Disordered" evidence="1">
    <location>
        <begin position="43"/>
        <end position="69"/>
    </location>
</feature>
<dbReference type="AlphaFoldDB" id="A0A158R8F0"/>
<feature type="compositionally biased region" description="Acidic residues" evidence="1">
    <location>
        <begin position="220"/>
        <end position="232"/>
    </location>
</feature>
<feature type="compositionally biased region" description="Basic and acidic residues" evidence="1">
    <location>
        <begin position="233"/>
        <end position="261"/>
    </location>
</feature>